<name>U7QRD8_9CYAN</name>
<gene>
    <name evidence="1" type="ORF">M595_0409</name>
</gene>
<reference evidence="1 2" key="1">
    <citation type="journal article" date="2013" name="Front. Microbiol.">
        <title>Comparative genomic analyses of the cyanobacterium, Lyngbya aestuarii BL J, a powerful hydrogen producer.</title>
        <authorList>
            <person name="Kothari A."/>
            <person name="Vaughn M."/>
            <person name="Garcia-Pichel F."/>
        </authorList>
    </citation>
    <scope>NUCLEOTIDE SEQUENCE [LARGE SCALE GENOMIC DNA]</scope>
    <source>
        <strain evidence="1 2">BL J</strain>
    </source>
</reference>
<organism evidence="1 2">
    <name type="scientific">Lyngbya aestuarii BL J</name>
    <dbReference type="NCBI Taxonomy" id="1348334"/>
    <lineage>
        <taxon>Bacteria</taxon>
        <taxon>Bacillati</taxon>
        <taxon>Cyanobacteriota</taxon>
        <taxon>Cyanophyceae</taxon>
        <taxon>Oscillatoriophycideae</taxon>
        <taxon>Oscillatoriales</taxon>
        <taxon>Microcoleaceae</taxon>
        <taxon>Lyngbya</taxon>
    </lineage>
</organism>
<proteinExistence type="predicted"/>
<comment type="caution">
    <text evidence="1">The sequence shown here is derived from an EMBL/GenBank/DDBJ whole genome shotgun (WGS) entry which is preliminary data.</text>
</comment>
<dbReference type="AlphaFoldDB" id="U7QRD8"/>
<protein>
    <submittedName>
        <fullName evidence="1">Uncharacterized protein</fullName>
    </submittedName>
</protein>
<sequence length="71" mass="8094">MGNFVCKYKYKIGDGDWTYVSSGGSTRAQARIRRTRDIQYLERKAQEAGLSFEAHKLFCENPWGGDSNRGD</sequence>
<accession>U7QRD8</accession>
<dbReference type="EMBL" id="AUZM01000002">
    <property type="protein sequence ID" value="ERT09690.1"/>
    <property type="molecule type" value="Genomic_DNA"/>
</dbReference>
<evidence type="ECO:0000313" key="1">
    <source>
        <dbReference type="EMBL" id="ERT09690.1"/>
    </source>
</evidence>
<keyword evidence="2" id="KW-1185">Reference proteome</keyword>
<evidence type="ECO:0000313" key="2">
    <source>
        <dbReference type="Proteomes" id="UP000017127"/>
    </source>
</evidence>
<dbReference type="Proteomes" id="UP000017127">
    <property type="component" value="Unassembled WGS sequence"/>
</dbReference>